<reference evidence="2 3" key="1">
    <citation type="submission" date="2016-01" db="EMBL/GenBank/DDBJ databases">
        <authorList>
            <person name="Oliw E.H."/>
        </authorList>
    </citation>
    <scope>NUCLEOTIDE SEQUENCE [LARGE SCALE GENOMIC DNA]</scope>
    <source>
        <strain evidence="2">LMG 27134</strain>
    </source>
</reference>
<dbReference type="Gene3D" id="3.30.2310.20">
    <property type="entry name" value="RelE-like"/>
    <property type="match status" value="1"/>
</dbReference>
<dbReference type="InterPro" id="IPR007712">
    <property type="entry name" value="RelE/ParE_toxin"/>
</dbReference>
<dbReference type="InterPro" id="IPR035093">
    <property type="entry name" value="RelE/ParE_toxin_dom_sf"/>
</dbReference>
<dbReference type="Proteomes" id="UP000054683">
    <property type="component" value="Unassembled WGS sequence"/>
</dbReference>
<sequence length="95" mass="10748">MALNITWSQEALDDLKRLHDFIALNNPSVAAQSTIELIDGADFVANNPGLAVALPQFAPADIRRAFVSRYEIRFEFDLSRNEIGVVRIFSQREDR</sequence>
<evidence type="ECO:0000313" key="3">
    <source>
        <dbReference type="Proteomes" id="UP000054683"/>
    </source>
</evidence>
<gene>
    <name evidence="2" type="ORF">AWB69_06980</name>
</gene>
<organism evidence="2 3">
    <name type="scientific">Caballeronia udeis</name>
    <dbReference type="NCBI Taxonomy" id="1232866"/>
    <lineage>
        <taxon>Bacteria</taxon>
        <taxon>Pseudomonadati</taxon>
        <taxon>Pseudomonadota</taxon>
        <taxon>Betaproteobacteria</taxon>
        <taxon>Burkholderiales</taxon>
        <taxon>Burkholderiaceae</taxon>
        <taxon>Caballeronia</taxon>
    </lineage>
</organism>
<accession>A0A158J158</accession>
<dbReference type="AlphaFoldDB" id="A0A158J158"/>
<proteinExistence type="predicted"/>
<dbReference type="EMBL" id="FCOK02000068">
    <property type="protein sequence ID" value="SAL62597.1"/>
    <property type="molecule type" value="Genomic_DNA"/>
</dbReference>
<protein>
    <submittedName>
        <fullName evidence="2">Plasmid stabilization system protein</fullName>
    </submittedName>
</protein>
<dbReference type="Pfam" id="PF05016">
    <property type="entry name" value="ParE_toxin"/>
    <property type="match status" value="1"/>
</dbReference>
<evidence type="ECO:0000256" key="1">
    <source>
        <dbReference type="ARBA" id="ARBA00022649"/>
    </source>
</evidence>
<evidence type="ECO:0000313" key="2">
    <source>
        <dbReference type="EMBL" id="SAL62597.1"/>
    </source>
</evidence>
<keyword evidence="1" id="KW-1277">Toxin-antitoxin system</keyword>
<name>A0A158J158_9BURK</name>
<dbReference type="RefSeq" id="WP_062091208.1">
    <property type="nucleotide sequence ID" value="NZ_FCOK02000068.1"/>
</dbReference>